<dbReference type="KEGG" id="ole:K0B96_03610"/>
<dbReference type="AlphaFoldDB" id="A0A8F9XM62"/>
<dbReference type="EMBL" id="CP080507">
    <property type="protein sequence ID" value="QYM79719.1"/>
    <property type="molecule type" value="Genomic_DNA"/>
</dbReference>
<accession>A0A8F9XM62</accession>
<name>A0A8F9XM62_9BACT</name>
<feature type="region of interest" description="Disordered" evidence="1">
    <location>
        <begin position="7"/>
        <end position="30"/>
    </location>
</feature>
<gene>
    <name evidence="2" type="ORF">K0B96_03610</name>
</gene>
<keyword evidence="3" id="KW-1185">Reference proteome</keyword>
<proteinExistence type="predicted"/>
<dbReference type="Proteomes" id="UP000825051">
    <property type="component" value="Chromosome"/>
</dbReference>
<evidence type="ECO:0000313" key="3">
    <source>
        <dbReference type="Proteomes" id="UP000825051"/>
    </source>
</evidence>
<evidence type="ECO:0000313" key="2">
    <source>
        <dbReference type="EMBL" id="QYM79719.1"/>
    </source>
</evidence>
<evidence type="ECO:0000256" key="1">
    <source>
        <dbReference type="SAM" id="MobiDB-lite"/>
    </source>
</evidence>
<sequence length="226" mass="24103">MILALFRSPTSPRVERGQAGPSQTKSEKTGIDLTRLQPGESGALEQQAVLGDPTPLFLPTDWNYGQGVLPQSVVREPGQQFRTFAPKFAYGEADLTLRLPLSVEIPASGVVALTTVMKNSLSGFGRSDGAAPDLAARAAYVEVCRMEDGARVWEAAVADAEPPGARFWQPAEFMVAVDAAGLIGPPVQTVRTGVDDVDRYLKRYLSAGVHIGARLTPGLYRVAIGP</sequence>
<dbReference type="RefSeq" id="WP_220163945.1">
    <property type="nucleotide sequence ID" value="NZ_CP080507.1"/>
</dbReference>
<organism evidence="2 3">
    <name type="scientific">Horticoccus luteus</name>
    <dbReference type="NCBI Taxonomy" id="2862869"/>
    <lineage>
        <taxon>Bacteria</taxon>
        <taxon>Pseudomonadati</taxon>
        <taxon>Verrucomicrobiota</taxon>
        <taxon>Opitutia</taxon>
        <taxon>Opitutales</taxon>
        <taxon>Opitutaceae</taxon>
        <taxon>Horticoccus</taxon>
    </lineage>
</organism>
<protein>
    <submittedName>
        <fullName evidence="2">Uncharacterized protein</fullName>
    </submittedName>
</protein>
<reference evidence="2" key="1">
    <citation type="submission" date="2021-08" db="EMBL/GenBank/DDBJ databases">
        <title>Genome of a novel bacterium of the phylum Verrucomicrobia, Oleiharenicola sp. KSB-15.</title>
        <authorList>
            <person name="Chung J.-H."/>
            <person name="Ahn J.-H."/>
            <person name="Yoon Y."/>
            <person name="Kim D.-Y."/>
            <person name="An S.-H."/>
            <person name="Park I."/>
            <person name="Yeon J."/>
        </authorList>
    </citation>
    <scope>NUCLEOTIDE SEQUENCE</scope>
    <source>
        <strain evidence="2">KSB-15</strain>
    </source>
</reference>